<feature type="binding site" evidence="3">
    <location>
        <position position="148"/>
    </location>
    <ligand>
        <name>acetyl-CoA</name>
        <dbReference type="ChEBI" id="CHEBI:57288"/>
    </ligand>
</feature>
<sequence length="225" mass="24321">MKKILLIGGGGHCKSVIDVIEQGDLFSIMGIIEKVDFMEKEILGYPIVGTDIDIPNFISKGYAFHVAIGHLMSNDVRRITYMNLKASNAELPVIVSPKAIVSKHAIIHSGTVIHHNAVINAGVIVGENSIINTGAVIEHDTQIGNNCHVSTGAYINGGVRMLDNTFIGSNATIIQNLFIGNNCLIAAGSVVIRDVYDNKTVMGNPAKENLINEKDPYNSRSRRKS</sequence>
<accession>A0AAT9GI72</accession>
<dbReference type="PANTHER" id="PTHR43300:SF7">
    <property type="entry name" value="UDP-N-ACETYLBACILLOSAMINE N-ACETYLTRANSFERASE"/>
    <property type="match status" value="1"/>
</dbReference>
<dbReference type="RefSeq" id="WP_353550663.1">
    <property type="nucleotide sequence ID" value="NZ_AP029612.1"/>
</dbReference>
<gene>
    <name evidence="5" type="ORF">KACHI17_12630</name>
</gene>
<dbReference type="InterPro" id="IPR050179">
    <property type="entry name" value="Trans_hexapeptide_repeat"/>
</dbReference>
<dbReference type="AlphaFoldDB" id="A0AAT9GI72"/>
<proteinExistence type="inferred from homology"/>
<dbReference type="PANTHER" id="PTHR43300">
    <property type="entry name" value="ACETYLTRANSFERASE"/>
    <property type="match status" value="1"/>
</dbReference>
<dbReference type="NCBIfam" id="TIGR03570">
    <property type="entry name" value="NeuD_NnaD"/>
    <property type="match status" value="1"/>
</dbReference>
<evidence type="ECO:0000259" key="4">
    <source>
        <dbReference type="Pfam" id="PF17836"/>
    </source>
</evidence>
<name>A0AAT9GI72_9BACT</name>
<dbReference type="Pfam" id="PF17836">
    <property type="entry name" value="PglD_N"/>
    <property type="match status" value="1"/>
</dbReference>
<evidence type="ECO:0000256" key="3">
    <source>
        <dbReference type="PIRSR" id="PIRSR620019-2"/>
    </source>
</evidence>
<feature type="active site" description="Proton acceptor" evidence="2">
    <location>
        <position position="139"/>
    </location>
</feature>
<dbReference type="InterPro" id="IPR020019">
    <property type="entry name" value="AcTrfase_PglD-like"/>
</dbReference>
<dbReference type="Gene3D" id="3.40.50.20">
    <property type="match status" value="1"/>
</dbReference>
<evidence type="ECO:0000313" key="5">
    <source>
        <dbReference type="EMBL" id="BFG70382.1"/>
    </source>
</evidence>
<dbReference type="InterPro" id="IPR001451">
    <property type="entry name" value="Hexapep"/>
</dbReference>
<dbReference type="Gene3D" id="2.160.10.10">
    <property type="entry name" value="Hexapeptide repeat proteins"/>
    <property type="match status" value="1"/>
</dbReference>
<dbReference type="InterPro" id="IPR041561">
    <property type="entry name" value="PglD_N"/>
</dbReference>
<dbReference type="InterPro" id="IPR011004">
    <property type="entry name" value="Trimer_LpxA-like_sf"/>
</dbReference>
<protein>
    <submittedName>
        <fullName evidence="5">Acetyltransferase</fullName>
    </submittedName>
</protein>
<organism evidence="5">
    <name type="scientific">Sediminibacterium sp. KACHI17</name>
    <dbReference type="NCBI Taxonomy" id="1751071"/>
    <lineage>
        <taxon>Bacteria</taxon>
        <taxon>Pseudomonadati</taxon>
        <taxon>Bacteroidota</taxon>
        <taxon>Chitinophagia</taxon>
        <taxon>Chitinophagales</taxon>
        <taxon>Chitinophagaceae</taxon>
        <taxon>Sediminibacterium</taxon>
    </lineage>
</organism>
<comment type="similarity">
    <text evidence="1">Belongs to the transferase hexapeptide repeat family.</text>
</comment>
<feature type="site" description="Increases basicity of active site His" evidence="2">
    <location>
        <position position="140"/>
    </location>
</feature>
<dbReference type="EMBL" id="AP029612">
    <property type="protein sequence ID" value="BFG70382.1"/>
    <property type="molecule type" value="Genomic_DNA"/>
</dbReference>
<feature type="binding site" evidence="3">
    <location>
        <position position="69"/>
    </location>
    <ligand>
        <name>substrate</name>
    </ligand>
</feature>
<reference evidence="5" key="1">
    <citation type="submission" date="2024-02" db="EMBL/GenBank/DDBJ databases">
        <title>Sediminibacterium planktonica sp. nov. and Sediminibacterium longus sp. nov., isolated from surface lake and river water.</title>
        <authorList>
            <person name="Watanabe K."/>
            <person name="Takemine S."/>
            <person name="Ishii Y."/>
            <person name="Ogata Y."/>
            <person name="Shindo C."/>
            <person name="Suda W."/>
        </authorList>
    </citation>
    <scope>NUCLEOTIDE SEQUENCE</scope>
    <source>
        <strain evidence="5">KACHI17</strain>
    </source>
</reference>
<feature type="domain" description="PglD N-terminal" evidence="4">
    <location>
        <begin position="3"/>
        <end position="81"/>
    </location>
</feature>
<dbReference type="SUPFAM" id="SSF51161">
    <property type="entry name" value="Trimeric LpxA-like enzymes"/>
    <property type="match status" value="1"/>
</dbReference>
<dbReference type="Pfam" id="PF00132">
    <property type="entry name" value="Hexapep"/>
    <property type="match status" value="2"/>
</dbReference>
<dbReference type="CDD" id="cd03360">
    <property type="entry name" value="LbH_AT_putative"/>
    <property type="match status" value="1"/>
</dbReference>
<evidence type="ECO:0000256" key="2">
    <source>
        <dbReference type="PIRSR" id="PIRSR620019-1"/>
    </source>
</evidence>
<evidence type="ECO:0000256" key="1">
    <source>
        <dbReference type="ARBA" id="ARBA00007274"/>
    </source>
</evidence>